<comment type="caution">
    <text evidence="9">Lacks conserved residue(s) required for the propagation of feature annotation.</text>
</comment>
<dbReference type="Pfam" id="PF01390">
    <property type="entry name" value="SEA"/>
    <property type="match status" value="2"/>
</dbReference>
<dbReference type="SMART" id="SM00200">
    <property type="entry name" value="SEA"/>
    <property type="match status" value="2"/>
</dbReference>
<dbReference type="Proteomes" id="UP000515135">
    <property type="component" value="Unplaced"/>
</dbReference>
<keyword evidence="6 11" id="KW-0472">Membrane</keyword>
<evidence type="ECO:0000256" key="9">
    <source>
        <dbReference type="PROSITE-ProRule" id="PRU00076"/>
    </source>
</evidence>
<organism evidence="14 15">
    <name type="scientific">Branchiostoma belcheri</name>
    <name type="common">Amphioxus</name>
    <dbReference type="NCBI Taxonomy" id="7741"/>
    <lineage>
        <taxon>Eukaryota</taxon>
        <taxon>Metazoa</taxon>
        <taxon>Chordata</taxon>
        <taxon>Cephalochordata</taxon>
        <taxon>Leptocardii</taxon>
        <taxon>Amphioxiformes</taxon>
        <taxon>Branchiostomatidae</taxon>
        <taxon>Branchiostoma</taxon>
    </lineage>
</organism>
<dbReference type="PANTHER" id="PTHR24037:SF11">
    <property type="entry name" value="MUCIN-2-LIKE"/>
    <property type="match status" value="1"/>
</dbReference>
<dbReference type="InterPro" id="IPR000742">
    <property type="entry name" value="EGF"/>
</dbReference>
<evidence type="ECO:0000256" key="7">
    <source>
        <dbReference type="ARBA" id="ARBA00023157"/>
    </source>
</evidence>
<accession>A0A6P4Z8S1</accession>
<dbReference type="CDD" id="cd00053">
    <property type="entry name" value="EGF"/>
    <property type="match status" value="1"/>
</dbReference>
<comment type="subcellular location">
    <subcellularLocation>
        <location evidence="1">Cell membrane</location>
    </subcellularLocation>
</comment>
<dbReference type="PANTHER" id="PTHR24037">
    <property type="entry name" value="HEART DEVELOPMENT PROTEIN WITH EGF-LIKE DOMAINS 1"/>
    <property type="match status" value="1"/>
</dbReference>
<gene>
    <name evidence="15" type="primary">LOC109474426</name>
</gene>
<dbReference type="InterPro" id="IPR000082">
    <property type="entry name" value="SEA_dom"/>
</dbReference>
<dbReference type="AlphaFoldDB" id="A0A6P4Z8S1"/>
<keyword evidence="11" id="KW-0812">Transmembrane</keyword>
<evidence type="ECO:0000256" key="6">
    <source>
        <dbReference type="ARBA" id="ARBA00023136"/>
    </source>
</evidence>
<dbReference type="PROSITE" id="PS01186">
    <property type="entry name" value="EGF_2"/>
    <property type="match status" value="1"/>
</dbReference>
<reference evidence="15" key="1">
    <citation type="submission" date="2025-08" db="UniProtKB">
        <authorList>
            <consortium name="RefSeq"/>
        </authorList>
    </citation>
    <scope>IDENTIFICATION</scope>
    <source>
        <tissue evidence="15">Gonad</tissue>
    </source>
</reference>
<keyword evidence="3 9" id="KW-0245">EGF-like domain</keyword>
<keyword evidence="5" id="KW-0677">Repeat</keyword>
<evidence type="ECO:0000313" key="15">
    <source>
        <dbReference type="RefSeq" id="XP_019630279.1"/>
    </source>
</evidence>
<dbReference type="GeneID" id="109474426"/>
<dbReference type="SMART" id="SM00181">
    <property type="entry name" value="EGF"/>
    <property type="match status" value="1"/>
</dbReference>
<evidence type="ECO:0000259" key="13">
    <source>
        <dbReference type="PROSITE" id="PS50026"/>
    </source>
</evidence>
<dbReference type="PROSITE" id="PS50024">
    <property type="entry name" value="SEA"/>
    <property type="match status" value="1"/>
</dbReference>
<keyword evidence="7 9" id="KW-1015">Disulfide bond</keyword>
<evidence type="ECO:0000256" key="3">
    <source>
        <dbReference type="ARBA" id="ARBA00022536"/>
    </source>
</evidence>
<dbReference type="Gene3D" id="2.10.25.10">
    <property type="entry name" value="Laminin"/>
    <property type="match status" value="1"/>
</dbReference>
<evidence type="ECO:0000256" key="1">
    <source>
        <dbReference type="ARBA" id="ARBA00004236"/>
    </source>
</evidence>
<proteinExistence type="predicted"/>
<evidence type="ECO:0000256" key="8">
    <source>
        <dbReference type="ARBA" id="ARBA00023180"/>
    </source>
</evidence>
<protein>
    <submittedName>
        <fullName evidence="15">Uncharacterized protein LOC109474426</fullName>
    </submittedName>
</protein>
<feature type="domain" description="EGF-like" evidence="13">
    <location>
        <begin position="106"/>
        <end position="143"/>
    </location>
</feature>
<dbReference type="RefSeq" id="XP_019630279.1">
    <property type="nucleotide sequence ID" value="XM_019774720.1"/>
</dbReference>
<evidence type="ECO:0000259" key="12">
    <source>
        <dbReference type="PROSITE" id="PS50024"/>
    </source>
</evidence>
<keyword evidence="2" id="KW-1003">Cell membrane</keyword>
<evidence type="ECO:0000256" key="2">
    <source>
        <dbReference type="ARBA" id="ARBA00022475"/>
    </source>
</evidence>
<evidence type="ECO:0000313" key="14">
    <source>
        <dbReference type="Proteomes" id="UP000515135"/>
    </source>
</evidence>
<keyword evidence="14" id="KW-1185">Reference proteome</keyword>
<dbReference type="InterPro" id="IPR036364">
    <property type="entry name" value="SEA_dom_sf"/>
</dbReference>
<keyword evidence="4" id="KW-0732">Signal</keyword>
<sequence>MFSVGTEFTIVDSFTEGTTTTEALPTGWSTSGVLSSDVTTPPPTTAVEESTDTTEMLYVGTEVTTVTTEGFSTGFSTDITDTDTTLHATDGGTATQMTTPSQVTAPSTSCATPCHLYATCVTLQSGHTCVCSSGYQGNGTICTLAAVQVILEMTMNISYTADLADSSSQAFRTLARTVSSKIFVYLSSSTSGLLSVTVSSFRPGSVVATVNANFQQNTSVDAASVVNTLKQAVANDTENPLGLDTSSIGVLGKVASAMLVTAEMGRLVHLDLKDKNSEAFRSLSFKVSKQIFVYLTTTSVGSSLLSVTILNFRQGSVVANYNANFQSNATVSDSGVSSALQQAISKDPNNTFGIDVSSLCTKSNEDLACGETAGVDQNLVIGLGISLPLLAIILLIILGSLIKRSHDMKKEYNVRYMARRYGQRTEGKDVQLESGRAPRTVPAVSYAMKPAAFERPRNLNYKRMMTFNR</sequence>
<dbReference type="PROSITE" id="PS50026">
    <property type="entry name" value="EGF_3"/>
    <property type="match status" value="1"/>
</dbReference>
<name>A0A6P4Z8S1_BRABE</name>
<feature type="compositionally biased region" description="Polar residues" evidence="10">
    <location>
        <begin position="27"/>
        <end position="38"/>
    </location>
</feature>
<dbReference type="Gene3D" id="3.30.70.960">
    <property type="entry name" value="SEA domain"/>
    <property type="match status" value="2"/>
</dbReference>
<keyword evidence="11" id="KW-1133">Transmembrane helix</keyword>
<evidence type="ECO:0000256" key="5">
    <source>
        <dbReference type="ARBA" id="ARBA00022737"/>
    </source>
</evidence>
<evidence type="ECO:0000256" key="11">
    <source>
        <dbReference type="SAM" id="Phobius"/>
    </source>
</evidence>
<dbReference type="OrthoDB" id="10543078at2759"/>
<dbReference type="KEGG" id="bbel:109474426"/>
<feature type="domain" description="SEA" evidence="12">
    <location>
        <begin position="143"/>
        <end position="255"/>
    </location>
</feature>
<keyword evidence="8" id="KW-0325">Glycoprotein</keyword>
<feature type="region of interest" description="Disordered" evidence="10">
    <location>
        <begin position="21"/>
        <end position="47"/>
    </location>
</feature>
<evidence type="ECO:0000256" key="4">
    <source>
        <dbReference type="ARBA" id="ARBA00022729"/>
    </source>
</evidence>
<dbReference type="SUPFAM" id="SSF82671">
    <property type="entry name" value="SEA domain"/>
    <property type="match status" value="2"/>
</dbReference>
<feature type="disulfide bond" evidence="9">
    <location>
        <begin position="110"/>
        <end position="120"/>
    </location>
</feature>
<dbReference type="GO" id="GO:0005886">
    <property type="term" value="C:plasma membrane"/>
    <property type="evidence" value="ECO:0007669"/>
    <property type="project" value="UniProtKB-SubCell"/>
</dbReference>
<feature type="transmembrane region" description="Helical" evidence="11">
    <location>
        <begin position="380"/>
        <end position="402"/>
    </location>
</feature>
<evidence type="ECO:0000256" key="10">
    <source>
        <dbReference type="SAM" id="MobiDB-lite"/>
    </source>
</evidence>